<dbReference type="EMBL" id="JBHUOX010000001">
    <property type="protein sequence ID" value="MFD2998755.1"/>
    <property type="molecule type" value="Genomic_DNA"/>
</dbReference>
<evidence type="ECO:0008006" key="4">
    <source>
        <dbReference type="Google" id="ProtNLM"/>
    </source>
</evidence>
<gene>
    <name evidence="2" type="ORF">ACFS7Z_00140</name>
</gene>
<dbReference type="Proteomes" id="UP001597641">
    <property type="component" value="Unassembled WGS sequence"/>
</dbReference>
<reference evidence="3" key="1">
    <citation type="journal article" date="2019" name="Int. J. Syst. Evol. Microbiol.">
        <title>The Global Catalogue of Microorganisms (GCM) 10K type strain sequencing project: providing services to taxonomists for standard genome sequencing and annotation.</title>
        <authorList>
            <consortium name="The Broad Institute Genomics Platform"/>
            <consortium name="The Broad Institute Genome Sequencing Center for Infectious Disease"/>
            <person name="Wu L."/>
            <person name="Ma J."/>
        </authorList>
    </citation>
    <scope>NUCLEOTIDE SEQUENCE [LARGE SCALE GENOMIC DNA]</scope>
    <source>
        <strain evidence="3">KCTC 23984</strain>
    </source>
</reference>
<dbReference type="RefSeq" id="WP_377479030.1">
    <property type="nucleotide sequence ID" value="NZ_JBHUOX010000001.1"/>
</dbReference>
<evidence type="ECO:0000313" key="3">
    <source>
        <dbReference type="Proteomes" id="UP001597641"/>
    </source>
</evidence>
<keyword evidence="1" id="KW-0233">DNA recombination</keyword>
<proteinExistence type="predicted"/>
<accession>A0ABW6BLI9</accession>
<organism evidence="2 3">
    <name type="scientific">Pontibacter toksunensis</name>
    <dbReference type="NCBI Taxonomy" id="1332631"/>
    <lineage>
        <taxon>Bacteria</taxon>
        <taxon>Pseudomonadati</taxon>
        <taxon>Bacteroidota</taxon>
        <taxon>Cytophagia</taxon>
        <taxon>Cytophagales</taxon>
        <taxon>Hymenobacteraceae</taxon>
        <taxon>Pontibacter</taxon>
    </lineage>
</organism>
<name>A0ABW6BLI9_9BACT</name>
<sequence length="127" mass="14784">MLEYLLPTLYRRSLPVLSNQKTNDYIKELGELVGLDELTSMTTRRGGERLVDTRPQYEYLTMHAARRTFITISLEGGMRAEVVKKVSGYTNYQTFKKYIKITDTVKELERVWESAEKEAELQPQVSE</sequence>
<dbReference type="SUPFAM" id="SSF56349">
    <property type="entry name" value="DNA breaking-rejoining enzymes"/>
    <property type="match status" value="1"/>
</dbReference>
<comment type="caution">
    <text evidence="2">The sequence shown here is derived from an EMBL/GenBank/DDBJ whole genome shotgun (WGS) entry which is preliminary data.</text>
</comment>
<dbReference type="InterPro" id="IPR013762">
    <property type="entry name" value="Integrase-like_cat_sf"/>
</dbReference>
<evidence type="ECO:0000313" key="2">
    <source>
        <dbReference type="EMBL" id="MFD2998755.1"/>
    </source>
</evidence>
<dbReference type="Gene3D" id="1.10.443.10">
    <property type="entry name" value="Intergrase catalytic core"/>
    <property type="match status" value="1"/>
</dbReference>
<evidence type="ECO:0000256" key="1">
    <source>
        <dbReference type="ARBA" id="ARBA00023172"/>
    </source>
</evidence>
<keyword evidence="3" id="KW-1185">Reference proteome</keyword>
<dbReference type="InterPro" id="IPR011010">
    <property type="entry name" value="DNA_brk_join_enz"/>
</dbReference>
<protein>
    <recommendedName>
        <fullName evidence="4">Phage integrase family protein</fullName>
    </recommendedName>
</protein>